<dbReference type="RefSeq" id="WP_161338256.1">
    <property type="nucleotide sequence ID" value="NZ_JBHSDG010000001.1"/>
</dbReference>
<comment type="similarity">
    <text evidence="2 4">Belongs to the TPP enzyme family.</text>
</comment>
<dbReference type="PANTHER" id="PTHR18968">
    <property type="entry name" value="THIAMINE PYROPHOSPHATE ENZYMES"/>
    <property type="match status" value="1"/>
</dbReference>
<dbReference type="Gene3D" id="3.40.50.970">
    <property type="match status" value="2"/>
</dbReference>
<dbReference type="SUPFAM" id="SSF52518">
    <property type="entry name" value="Thiamin diphosphate-binding fold (THDP-binding)"/>
    <property type="match status" value="2"/>
</dbReference>
<dbReference type="InterPro" id="IPR029061">
    <property type="entry name" value="THDP-binding"/>
</dbReference>
<dbReference type="CDD" id="cd07035">
    <property type="entry name" value="TPP_PYR_POX_like"/>
    <property type="match status" value="1"/>
</dbReference>
<evidence type="ECO:0000313" key="9">
    <source>
        <dbReference type="Proteomes" id="UP000445696"/>
    </source>
</evidence>
<dbReference type="Proteomes" id="UP000445696">
    <property type="component" value="Unassembled WGS sequence"/>
</dbReference>
<proteinExistence type="inferred from homology"/>
<feature type="domain" description="Thiamine pyrophosphate enzyme N-terminal TPP-binding" evidence="7">
    <location>
        <begin position="6"/>
        <end position="122"/>
    </location>
</feature>
<dbReference type="Pfam" id="PF02776">
    <property type="entry name" value="TPP_enzyme_N"/>
    <property type="match status" value="1"/>
</dbReference>
<organism evidence="8 9">
    <name type="scientific">Sneathiella chungangensis</name>
    <dbReference type="NCBI Taxonomy" id="1418234"/>
    <lineage>
        <taxon>Bacteria</taxon>
        <taxon>Pseudomonadati</taxon>
        <taxon>Pseudomonadota</taxon>
        <taxon>Alphaproteobacteria</taxon>
        <taxon>Sneathiellales</taxon>
        <taxon>Sneathiellaceae</taxon>
        <taxon>Sneathiella</taxon>
    </lineage>
</organism>
<dbReference type="InterPro" id="IPR012001">
    <property type="entry name" value="Thiamin_PyroP_enz_TPP-bd_dom"/>
</dbReference>
<evidence type="ECO:0000259" key="6">
    <source>
        <dbReference type="Pfam" id="PF02775"/>
    </source>
</evidence>
<evidence type="ECO:0000256" key="4">
    <source>
        <dbReference type="RuleBase" id="RU362132"/>
    </source>
</evidence>
<keyword evidence="3 4" id="KW-0786">Thiamine pyrophosphate</keyword>
<dbReference type="InterPro" id="IPR011766">
    <property type="entry name" value="TPP_enzyme_TPP-bd"/>
</dbReference>
<dbReference type="PROSITE" id="PS00187">
    <property type="entry name" value="TPP_ENZYMES"/>
    <property type="match status" value="1"/>
</dbReference>
<reference evidence="8 9" key="1">
    <citation type="journal article" date="2014" name="Int. J. Syst. Evol. Microbiol.">
        <title>Sneathiella chungangensis sp. nov., isolated from a marine sand, and emended description of the genus Sneathiella.</title>
        <authorList>
            <person name="Siamphan C."/>
            <person name="Kim H."/>
            <person name="Lee J.S."/>
            <person name="Kim W."/>
        </authorList>
    </citation>
    <scope>NUCLEOTIDE SEQUENCE [LARGE SCALE GENOMIC DNA]</scope>
    <source>
        <strain evidence="8 9">KCTC 32476</strain>
    </source>
</reference>
<dbReference type="SUPFAM" id="SSF52467">
    <property type="entry name" value="DHS-like NAD/FAD-binding domain"/>
    <property type="match status" value="1"/>
</dbReference>
<dbReference type="GO" id="GO:0000287">
    <property type="term" value="F:magnesium ion binding"/>
    <property type="evidence" value="ECO:0007669"/>
    <property type="project" value="InterPro"/>
</dbReference>
<dbReference type="Pfam" id="PF02775">
    <property type="entry name" value="TPP_enzyme_C"/>
    <property type="match status" value="1"/>
</dbReference>
<comment type="cofactor">
    <cofactor evidence="1">
        <name>thiamine diphosphate</name>
        <dbReference type="ChEBI" id="CHEBI:58937"/>
    </cofactor>
</comment>
<accession>A0A845MDV7</accession>
<dbReference type="OrthoDB" id="4494979at2"/>
<gene>
    <name evidence="8" type="ORF">GQF03_05715</name>
</gene>
<evidence type="ECO:0000256" key="3">
    <source>
        <dbReference type="ARBA" id="ARBA00023052"/>
    </source>
</evidence>
<comment type="caution">
    <text evidence="8">The sequence shown here is derived from an EMBL/GenBank/DDBJ whole genome shotgun (WGS) entry which is preliminary data.</text>
</comment>
<dbReference type="FunFam" id="3.40.50.970:FF:000007">
    <property type="entry name" value="Acetolactate synthase"/>
    <property type="match status" value="1"/>
</dbReference>
<protein>
    <submittedName>
        <fullName evidence="8">Thiamine pyrophosphate-binding protein</fullName>
    </submittedName>
</protein>
<sequence>MLQNEMTGGEALVRMLQAHEAGPMFGMGGFQLLPFYDAARRLGLNHNLINDERCAVFAADAYAKVSNRVGLVDATLGPGATNLVTGLVEALNAGSPMVAIIGDAHRDHAGKNMTQETDQVSILRPACKELLKIETIHRIPEIIRRAFAIATSGRPGPVVVNVPEDIAHGTYNFEPEDFEVDGTHASMPALRCRPDAEIAAKAAALIAMAKRPMMLCGGGIHLSGAQEEVTRLAESCSIPVAHTLTGKGSIACSNPLSAGLFGRYDRIANDMIAQSDCLLVVGCKLGEIATKRYTIPEGNVPVIHLDIVAEEMGRTYQPALKLWGDAKSGLSDLYGLLEITASDQRQMRQEYIAEVPRKMAAWREDVSERLTSEETPVHMARLITEINKLLPEDGYLVADGGFAAHWGGLLFDTKKAGRAFVPDRGFASIGYGLPGAMGAQLASPEAIVVGLTGDGGFNMVLGELETARRMKLGVTIIVVNNAASGYVKALQHLMYGDGAYQSSELSETNYADVANAMGCHGVRVESPDQLEAALLSAFAEKDRPSVVDVVVTRDPARMLPAVDNRTVKVKKGDRVA</sequence>
<dbReference type="InterPro" id="IPR012000">
    <property type="entry name" value="Thiamin_PyroP_enz_cen_dom"/>
</dbReference>
<dbReference type="InterPro" id="IPR000399">
    <property type="entry name" value="TPP-bd_CS"/>
</dbReference>
<dbReference type="GO" id="GO:0009097">
    <property type="term" value="P:isoleucine biosynthetic process"/>
    <property type="evidence" value="ECO:0007669"/>
    <property type="project" value="TreeGrafter"/>
</dbReference>
<evidence type="ECO:0000259" key="7">
    <source>
        <dbReference type="Pfam" id="PF02776"/>
    </source>
</evidence>
<dbReference type="GO" id="GO:0003984">
    <property type="term" value="F:acetolactate synthase activity"/>
    <property type="evidence" value="ECO:0007669"/>
    <property type="project" value="TreeGrafter"/>
</dbReference>
<dbReference type="AlphaFoldDB" id="A0A845MDV7"/>
<name>A0A845MDV7_9PROT</name>
<dbReference type="InterPro" id="IPR045229">
    <property type="entry name" value="TPP_enz"/>
</dbReference>
<dbReference type="InterPro" id="IPR029035">
    <property type="entry name" value="DHS-like_NAD/FAD-binding_dom"/>
</dbReference>
<evidence type="ECO:0000313" key="8">
    <source>
        <dbReference type="EMBL" id="MZR21822.1"/>
    </source>
</evidence>
<dbReference type="CDD" id="cd00568">
    <property type="entry name" value="TPP_enzymes"/>
    <property type="match status" value="1"/>
</dbReference>
<evidence type="ECO:0000256" key="2">
    <source>
        <dbReference type="ARBA" id="ARBA00007812"/>
    </source>
</evidence>
<dbReference type="GO" id="GO:0009099">
    <property type="term" value="P:L-valine biosynthetic process"/>
    <property type="evidence" value="ECO:0007669"/>
    <property type="project" value="TreeGrafter"/>
</dbReference>
<dbReference type="Gene3D" id="3.40.50.1220">
    <property type="entry name" value="TPP-binding domain"/>
    <property type="match status" value="1"/>
</dbReference>
<dbReference type="GO" id="GO:0050660">
    <property type="term" value="F:flavin adenine dinucleotide binding"/>
    <property type="evidence" value="ECO:0007669"/>
    <property type="project" value="TreeGrafter"/>
</dbReference>
<feature type="domain" description="Thiamine pyrophosphate enzyme TPP-binding" evidence="6">
    <location>
        <begin position="400"/>
        <end position="549"/>
    </location>
</feature>
<feature type="domain" description="Thiamine pyrophosphate enzyme central" evidence="5">
    <location>
        <begin position="200"/>
        <end position="333"/>
    </location>
</feature>
<keyword evidence="9" id="KW-1185">Reference proteome</keyword>
<dbReference type="Pfam" id="PF00205">
    <property type="entry name" value="TPP_enzyme_M"/>
    <property type="match status" value="1"/>
</dbReference>
<dbReference type="GO" id="GO:0030976">
    <property type="term" value="F:thiamine pyrophosphate binding"/>
    <property type="evidence" value="ECO:0007669"/>
    <property type="project" value="InterPro"/>
</dbReference>
<dbReference type="GO" id="GO:0005948">
    <property type="term" value="C:acetolactate synthase complex"/>
    <property type="evidence" value="ECO:0007669"/>
    <property type="project" value="TreeGrafter"/>
</dbReference>
<evidence type="ECO:0000259" key="5">
    <source>
        <dbReference type="Pfam" id="PF00205"/>
    </source>
</evidence>
<dbReference type="PANTHER" id="PTHR18968:SF13">
    <property type="entry name" value="ACETOLACTATE SYNTHASE CATALYTIC SUBUNIT, MITOCHONDRIAL"/>
    <property type="match status" value="1"/>
</dbReference>
<evidence type="ECO:0000256" key="1">
    <source>
        <dbReference type="ARBA" id="ARBA00001964"/>
    </source>
</evidence>
<dbReference type="EMBL" id="WTVA01000002">
    <property type="protein sequence ID" value="MZR21822.1"/>
    <property type="molecule type" value="Genomic_DNA"/>
</dbReference>